<organism evidence="2 3">
    <name type="scientific">Sulfitobacter aestuariivivens</name>
    <dbReference type="NCBI Taxonomy" id="2766981"/>
    <lineage>
        <taxon>Bacteria</taxon>
        <taxon>Pseudomonadati</taxon>
        <taxon>Pseudomonadota</taxon>
        <taxon>Alphaproteobacteria</taxon>
        <taxon>Rhodobacterales</taxon>
        <taxon>Roseobacteraceae</taxon>
        <taxon>Sulfitobacter</taxon>
    </lineage>
</organism>
<comment type="caution">
    <text evidence="2">The sequence shown here is derived from an EMBL/GenBank/DDBJ whole genome shotgun (WGS) entry which is preliminary data.</text>
</comment>
<proteinExistence type="predicted"/>
<dbReference type="PANTHER" id="PTHR13887:SF41">
    <property type="entry name" value="THIOREDOXIN SUPERFAMILY PROTEIN"/>
    <property type="match status" value="1"/>
</dbReference>
<evidence type="ECO:0000313" key="2">
    <source>
        <dbReference type="EMBL" id="MBD3663766.1"/>
    </source>
</evidence>
<protein>
    <submittedName>
        <fullName evidence="2">DsbA family oxidoreductase</fullName>
    </submittedName>
</protein>
<reference evidence="2" key="1">
    <citation type="submission" date="2020-08" db="EMBL/GenBank/DDBJ databases">
        <title>Sulfitobacter aestuariivivens sp. nov., isolated from a tidal flat.</title>
        <authorList>
            <person name="Park S."/>
            <person name="Yoon J.-H."/>
        </authorList>
    </citation>
    <scope>NUCLEOTIDE SEQUENCE</scope>
    <source>
        <strain evidence="2">TSTF-M16</strain>
    </source>
</reference>
<accession>A0A927D6M5</accession>
<dbReference type="Proteomes" id="UP000635142">
    <property type="component" value="Unassembled WGS sequence"/>
</dbReference>
<dbReference type="AlphaFoldDB" id="A0A927D6M5"/>
<sequence length="227" mass="24639">MTKNPAPTTAADSRVVQVDIVSDVMCPWCIVGFKQLEQALGMTGTGAYVRWHPFELNPSMPPEGQNLGEHIAEKYGSTPEQSAQNRAQLTALGESLEFTFNFTDDSRIVNTFAAHQLLDWAQSSGKQHPLKMALFSAHFTKGRNVSLADVLVDVAASVGLDRVEAANVLSTGSQAEETRARQQFWTSRGISGVPSMVFDGKYLLTGAQGAETYAQMLQKVVSEKEAA</sequence>
<feature type="domain" description="DSBA-like thioredoxin" evidence="1">
    <location>
        <begin position="17"/>
        <end position="218"/>
    </location>
</feature>
<dbReference type="GO" id="GO:0016491">
    <property type="term" value="F:oxidoreductase activity"/>
    <property type="evidence" value="ECO:0007669"/>
    <property type="project" value="InterPro"/>
</dbReference>
<evidence type="ECO:0000259" key="1">
    <source>
        <dbReference type="Pfam" id="PF01323"/>
    </source>
</evidence>
<dbReference type="InterPro" id="IPR036249">
    <property type="entry name" value="Thioredoxin-like_sf"/>
</dbReference>
<dbReference type="SUPFAM" id="SSF52833">
    <property type="entry name" value="Thioredoxin-like"/>
    <property type="match status" value="1"/>
</dbReference>
<name>A0A927D6M5_9RHOB</name>
<gene>
    <name evidence="2" type="ORF">H9Q16_07520</name>
</gene>
<dbReference type="InterPro" id="IPR001853">
    <property type="entry name" value="DSBA-like_thioredoxin_dom"/>
</dbReference>
<dbReference type="EMBL" id="JACTAG010000001">
    <property type="protein sequence ID" value="MBD3663766.1"/>
    <property type="molecule type" value="Genomic_DNA"/>
</dbReference>
<dbReference type="Pfam" id="PF01323">
    <property type="entry name" value="DSBA"/>
    <property type="match status" value="1"/>
</dbReference>
<dbReference type="Gene3D" id="3.40.30.10">
    <property type="entry name" value="Glutaredoxin"/>
    <property type="match status" value="1"/>
</dbReference>
<dbReference type="CDD" id="cd03024">
    <property type="entry name" value="DsbA_FrnE"/>
    <property type="match status" value="1"/>
</dbReference>
<dbReference type="RefSeq" id="WP_191074701.1">
    <property type="nucleotide sequence ID" value="NZ_JACTAG010000001.1"/>
</dbReference>
<keyword evidence="3" id="KW-1185">Reference proteome</keyword>
<dbReference type="PANTHER" id="PTHR13887">
    <property type="entry name" value="GLUTATHIONE S-TRANSFERASE KAPPA"/>
    <property type="match status" value="1"/>
</dbReference>
<evidence type="ECO:0000313" key="3">
    <source>
        <dbReference type="Proteomes" id="UP000635142"/>
    </source>
</evidence>